<keyword evidence="4" id="KW-0238">DNA-binding</keyword>
<evidence type="ECO:0000256" key="6">
    <source>
        <dbReference type="ARBA" id="ARBA00023242"/>
    </source>
</evidence>
<dbReference type="PROSITE" id="PS50090">
    <property type="entry name" value="MYB_LIKE"/>
    <property type="match status" value="2"/>
</dbReference>
<feature type="compositionally biased region" description="Basic and acidic residues" evidence="8">
    <location>
        <begin position="749"/>
        <end position="761"/>
    </location>
</feature>
<dbReference type="Gene3D" id="1.10.10.60">
    <property type="entry name" value="Homeodomain-like"/>
    <property type="match status" value="2"/>
</dbReference>
<dbReference type="FunFam" id="1.10.10.60:FF:000061">
    <property type="entry name" value="Trihelix transcription factor GT-2"/>
    <property type="match status" value="1"/>
</dbReference>
<keyword evidence="2" id="KW-0677">Repeat</keyword>
<evidence type="ECO:0008006" key="13">
    <source>
        <dbReference type="Google" id="ProtNLM"/>
    </source>
</evidence>
<feature type="compositionally biased region" description="Polar residues" evidence="8">
    <location>
        <begin position="668"/>
        <end position="687"/>
    </location>
</feature>
<organism evidence="11 12">
    <name type="scientific">Fraxinus pennsylvanica</name>
    <dbReference type="NCBI Taxonomy" id="56036"/>
    <lineage>
        <taxon>Eukaryota</taxon>
        <taxon>Viridiplantae</taxon>
        <taxon>Streptophyta</taxon>
        <taxon>Embryophyta</taxon>
        <taxon>Tracheophyta</taxon>
        <taxon>Spermatophyta</taxon>
        <taxon>Magnoliopsida</taxon>
        <taxon>eudicotyledons</taxon>
        <taxon>Gunneridae</taxon>
        <taxon>Pentapetalae</taxon>
        <taxon>asterids</taxon>
        <taxon>lamiids</taxon>
        <taxon>Lamiales</taxon>
        <taxon>Oleaceae</taxon>
        <taxon>Oleeae</taxon>
        <taxon>Fraxinus</taxon>
    </lineage>
</organism>
<protein>
    <recommendedName>
        <fullName evidence="13">Transcription factor</fullName>
    </recommendedName>
</protein>
<dbReference type="GO" id="GO:0006355">
    <property type="term" value="P:regulation of DNA-templated transcription"/>
    <property type="evidence" value="ECO:0007669"/>
    <property type="project" value="UniProtKB-ARBA"/>
</dbReference>
<dbReference type="InterPro" id="IPR003617">
    <property type="entry name" value="TFIIS/CRSP70_N_sub"/>
</dbReference>
<evidence type="ECO:0000313" key="12">
    <source>
        <dbReference type="Proteomes" id="UP000834106"/>
    </source>
</evidence>
<evidence type="ECO:0000256" key="4">
    <source>
        <dbReference type="ARBA" id="ARBA00023125"/>
    </source>
</evidence>
<keyword evidence="6 7" id="KW-0539">Nucleus</keyword>
<dbReference type="InterPro" id="IPR035441">
    <property type="entry name" value="TFIIS/LEDGF_dom_sf"/>
</dbReference>
<feature type="region of interest" description="Disordered" evidence="8">
    <location>
        <begin position="181"/>
        <end position="205"/>
    </location>
</feature>
<dbReference type="FunFam" id="1.10.10.60:FF:000092">
    <property type="entry name" value="Trihelix transcription factor GT-2"/>
    <property type="match status" value="1"/>
</dbReference>
<dbReference type="CDD" id="cd00183">
    <property type="entry name" value="TFIIS_I"/>
    <property type="match status" value="1"/>
</dbReference>
<feature type="compositionally biased region" description="Polar residues" evidence="8">
    <location>
        <begin position="1"/>
        <end position="10"/>
    </location>
</feature>
<feature type="compositionally biased region" description="Basic and acidic residues" evidence="8">
    <location>
        <begin position="707"/>
        <end position="719"/>
    </location>
</feature>
<accession>A0AAD2DIK8</accession>
<dbReference type="Pfam" id="PF08711">
    <property type="entry name" value="Med26"/>
    <property type="match status" value="1"/>
</dbReference>
<dbReference type="AlphaFoldDB" id="A0AAD2DIK8"/>
<comment type="subcellular location">
    <subcellularLocation>
        <location evidence="1 7">Nucleus</location>
    </subcellularLocation>
</comment>
<evidence type="ECO:0000259" key="9">
    <source>
        <dbReference type="PROSITE" id="PS50090"/>
    </source>
</evidence>
<feature type="region of interest" description="Disordered" evidence="8">
    <location>
        <begin position="467"/>
        <end position="516"/>
    </location>
</feature>
<name>A0AAD2DIK8_9LAMI</name>
<evidence type="ECO:0000256" key="2">
    <source>
        <dbReference type="ARBA" id="ARBA00022737"/>
    </source>
</evidence>
<evidence type="ECO:0000256" key="7">
    <source>
        <dbReference type="PROSITE-ProRule" id="PRU00649"/>
    </source>
</evidence>
<proteinExistence type="predicted"/>
<feature type="region of interest" description="Disordered" evidence="8">
    <location>
        <begin position="324"/>
        <end position="350"/>
    </location>
</feature>
<feature type="compositionally biased region" description="Gly residues" evidence="8">
    <location>
        <begin position="803"/>
        <end position="814"/>
    </location>
</feature>
<feature type="compositionally biased region" description="Acidic residues" evidence="8">
    <location>
        <begin position="500"/>
        <end position="510"/>
    </location>
</feature>
<sequence>MLDSSVFSGNSGVDGADGSGTSGGAAAHGVAVEHRNEGGSGDGGEDFDRNSPGNRWPREETLALLKIRSDMDRAFRDSILKAPLWDEVSRKLGELGYNRSAKKCKEKFENLHKYHKRTKEGRSSRQNGKNYRFFELLEVFDNQLSVPSTPLNQVQTYLTKTIAAAPLRVNPINASQHFRAPCSNQDPDTEFMSTSTSSSEERSEGSIKRKRKLAEYFERLMKDVLKKQEDLQNKLLESMEKYEQDRIAREEAWKVQETARIKREQEFLAQERAVSAAKDAAMLAFLQKISQYSTALQIPDIPFPIFEKHLDTHDNVLEKCIDKQENGVGETSNHTDKQENSVGENTTLMSSSRWPKAEVEALIMLRTDLDLKYNDNGLKGPLWEEISSAMKKLGYDRSAKRCKEKWENINKYYKRVKDSNKRRPQDSKTCPYFNTLESIYAKKSKTEHTSENSSYNMQPERILFEMMGQQQHQPPPLPPSQQQHQSGTEDGESENQNQEDNAEDEEDDGNGDGYQIVANIPFSLSTMGSDYGETFSDKVKVMQASEFNCGGCDDGDDNERGVKSDYGETFSDKVKMMQAAEFNCGGCDNGDDNERGSEESVVESLQNLADMDITFQALQDTDIGRHVNGLRKHPSNEVRRLVKQLVRKWKETVDEWVKVNQPEASSNLIAYGDSPQQNMSKNQQNGHHQVLDFGYSPNPRSEYGKSGAERNSSEYEPKPKPRQSVPRRETPSRPPQSVPKSASTPPNKPQREAAMDDEKLNSARRRLQENYQEAQNAKKQRTIQVMDIHEIPKPRNGFIARNKGGGGFQGRHHR</sequence>
<keyword evidence="3" id="KW-0805">Transcription regulation</keyword>
<reference evidence="11" key="1">
    <citation type="submission" date="2023-05" db="EMBL/GenBank/DDBJ databases">
        <authorList>
            <person name="Huff M."/>
        </authorList>
    </citation>
    <scope>NUCLEOTIDE SEQUENCE</scope>
</reference>
<dbReference type="PANTHER" id="PTHR21654:SF14">
    <property type="entry name" value="TRIHELIX TRANSCRIPTION FACTOR GTL1-LIKE"/>
    <property type="match status" value="1"/>
</dbReference>
<feature type="compositionally biased region" description="Polar residues" evidence="8">
    <location>
        <begin position="340"/>
        <end position="350"/>
    </location>
</feature>
<feature type="domain" description="Myb-like" evidence="9">
    <location>
        <begin position="346"/>
        <end position="410"/>
    </location>
</feature>
<dbReference type="GO" id="GO:0005634">
    <property type="term" value="C:nucleus"/>
    <property type="evidence" value="ECO:0007669"/>
    <property type="project" value="UniProtKB-SubCell"/>
</dbReference>
<evidence type="ECO:0000256" key="8">
    <source>
        <dbReference type="SAM" id="MobiDB-lite"/>
    </source>
</evidence>
<evidence type="ECO:0000256" key="1">
    <source>
        <dbReference type="ARBA" id="ARBA00004123"/>
    </source>
</evidence>
<dbReference type="SMART" id="SM00717">
    <property type="entry name" value="SANT"/>
    <property type="match status" value="2"/>
</dbReference>
<dbReference type="InterPro" id="IPR044822">
    <property type="entry name" value="Myb_DNA-bind_4"/>
</dbReference>
<dbReference type="InterPro" id="IPR017923">
    <property type="entry name" value="TFIIS_N"/>
</dbReference>
<evidence type="ECO:0000256" key="5">
    <source>
        <dbReference type="ARBA" id="ARBA00023163"/>
    </source>
</evidence>
<dbReference type="GO" id="GO:0003677">
    <property type="term" value="F:DNA binding"/>
    <property type="evidence" value="ECO:0007669"/>
    <property type="project" value="UniProtKB-KW"/>
</dbReference>
<dbReference type="EMBL" id="OU503036">
    <property type="protein sequence ID" value="CAI9753100.1"/>
    <property type="molecule type" value="Genomic_DNA"/>
</dbReference>
<dbReference type="Gene3D" id="1.20.930.10">
    <property type="entry name" value="Conserved domain common to transcription factors TFIIS, elongin A, CRSP70"/>
    <property type="match status" value="1"/>
</dbReference>
<dbReference type="Proteomes" id="UP000834106">
    <property type="component" value="Chromosome 1"/>
</dbReference>
<dbReference type="PANTHER" id="PTHR21654">
    <property type="entry name" value="FI21293P1"/>
    <property type="match status" value="1"/>
</dbReference>
<feature type="region of interest" description="Disordered" evidence="8">
    <location>
        <begin position="793"/>
        <end position="814"/>
    </location>
</feature>
<dbReference type="SUPFAM" id="SSF47676">
    <property type="entry name" value="Conserved domain common to transcription factors TFIIS, elongin A, CRSP70"/>
    <property type="match status" value="1"/>
</dbReference>
<evidence type="ECO:0000313" key="11">
    <source>
        <dbReference type="EMBL" id="CAI9753100.1"/>
    </source>
</evidence>
<gene>
    <name evidence="11" type="ORF">FPE_LOCUS531</name>
</gene>
<keyword evidence="12" id="KW-1185">Reference proteome</keyword>
<keyword evidence="5" id="KW-0804">Transcription</keyword>
<evidence type="ECO:0000256" key="3">
    <source>
        <dbReference type="ARBA" id="ARBA00023015"/>
    </source>
</evidence>
<dbReference type="InterPro" id="IPR001005">
    <property type="entry name" value="SANT/Myb"/>
</dbReference>
<feature type="domain" description="Myb-like" evidence="9">
    <location>
        <begin position="48"/>
        <end position="112"/>
    </location>
</feature>
<dbReference type="PROSITE" id="PS51319">
    <property type="entry name" value="TFIIS_N"/>
    <property type="match status" value="1"/>
</dbReference>
<feature type="domain" description="TFIIS N-terminal" evidence="10">
    <location>
        <begin position="572"/>
        <end position="656"/>
    </location>
</feature>
<feature type="region of interest" description="Disordered" evidence="8">
    <location>
        <begin position="1"/>
        <end position="55"/>
    </location>
</feature>
<dbReference type="CDD" id="cd12203">
    <property type="entry name" value="GT1"/>
    <property type="match status" value="2"/>
</dbReference>
<evidence type="ECO:0000259" key="10">
    <source>
        <dbReference type="PROSITE" id="PS51319"/>
    </source>
</evidence>
<feature type="region of interest" description="Disordered" evidence="8">
    <location>
        <begin position="668"/>
        <end position="762"/>
    </location>
</feature>
<dbReference type="Pfam" id="PF13837">
    <property type="entry name" value="Myb_DNA-bind_4"/>
    <property type="match status" value="2"/>
</dbReference>
<dbReference type="SMART" id="SM00509">
    <property type="entry name" value="TFS2N"/>
    <property type="match status" value="1"/>
</dbReference>